<feature type="signal peptide" evidence="2">
    <location>
        <begin position="1"/>
        <end position="23"/>
    </location>
</feature>
<dbReference type="SUPFAM" id="SSF47473">
    <property type="entry name" value="EF-hand"/>
    <property type="match status" value="1"/>
</dbReference>
<organism evidence="3 4">
    <name type="scientific">Methyloligella halotolerans</name>
    <dbReference type="NCBI Taxonomy" id="1177755"/>
    <lineage>
        <taxon>Bacteria</taxon>
        <taxon>Pseudomonadati</taxon>
        <taxon>Pseudomonadota</taxon>
        <taxon>Alphaproteobacteria</taxon>
        <taxon>Hyphomicrobiales</taxon>
        <taxon>Hyphomicrobiaceae</taxon>
        <taxon>Methyloligella</taxon>
    </lineage>
</organism>
<keyword evidence="2" id="KW-0732">Signal</keyword>
<sequence length="135" mass="14751">MTKLAKFIPIAGAALIMSTAVYAADAEISDTMKVVDPDMDNALTLEEAQAAGAKVFKKLNTDDDNTLEADELKGRVSERQLKKADPDDDGSLDMAEYEALIKKRFEAANPDGDDTIESDELETKKGKKLLELIQE</sequence>
<keyword evidence="4" id="KW-1185">Reference proteome</keyword>
<accession>A0A1E2S1X4</accession>
<evidence type="ECO:0000256" key="2">
    <source>
        <dbReference type="SAM" id="SignalP"/>
    </source>
</evidence>
<evidence type="ECO:0000313" key="4">
    <source>
        <dbReference type="Proteomes" id="UP000095087"/>
    </source>
</evidence>
<comment type="caution">
    <text evidence="3">The sequence shown here is derived from an EMBL/GenBank/DDBJ whole genome shotgun (WGS) entry which is preliminary data.</text>
</comment>
<dbReference type="STRING" id="1177755.A7A08_00160"/>
<dbReference type="AlphaFoldDB" id="A0A1E2S1X4"/>
<dbReference type="EMBL" id="MASI01000001">
    <property type="protein sequence ID" value="ODA68339.1"/>
    <property type="molecule type" value="Genomic_DNA"/>
</dbReference>
<gene>
    <name evidence="3" type="ORF">A7A08_00160</name>
</gene>
<dbReference type="InterPro" id="IPR018247">
    <property type="entry name" value="EF_Hand_1_Ca_BS"/>
</dbReference>
<dbReference type="PROSITE" id="PS00018">
    <property type="entry name" value="EF_HAND_1"/>
    <property type="match status" value="1"/>
</dbReference>
<name>A0A1E2S1X4_9HYPH</name>
<feature type="compositionally biased region" description="Basic and acidic residues" evidence="1">
    <location>
        <begin position="70"/>
        <end position="85"/>
    </location>
</feature>
<dbReference type="Gene3D" id="1.10.238.10">
    <property type="entry name" value="EF-hand"/>
    <property type="match status" value="1"/>
</dbReference>
<feature type="chain" id="PRO_5009116736" evidence="2">
    <location>
        <begin position="24"/>
        <end position="135"/>
    </location>
</feature>
<dbReference type="Proteomes" id="UP000095087">
    <property type="component" value="Unassembled WGS sequence"/>
</dbReference>
<evidence type="ECO:0000313" key="3">
    <source>
        <dbReference type="EMBL" id="ODA68339.1"/>
    </source>
</evidence>
<proteinExistence type="predicted"/>
<reference evidence="3 4" key="1">
    <citation type="submission" date="2016-07" db="EMBL/GenBank/DDBJ databases">
        <title>Draft genome sequence of Methyloligella halotolerans C2T (VKM B-2706T=CCUG 61687T=DSM 25045T), a halotolerant polyhydroxybutyrate accumulating methylotroph.</title>
        <authorList>
            <person name="Vasilenko O.V."/>
            <person name="Doronina N.V."/>
            <person name="Poroshina M.N."/>
            <person name="Tarlachkov S.V."/>
            <person name="Trotsenko Y.A."/>
        </authorList>
    </citation>
    <scope>NUCLEOTIDE SEQUENCE [LARGE SCALE GENOMIC DNA]</scope>
    <source>
        <strain evidence="3 4">VKM B-2706</strain>
    </source>
</reference>
<feature type="region of interest" description="Disordered" evidence="1">
    <location>
        <begin position="69"/>
        <end position="91"/>
    </location>
</feature>
<evidence type="ECO:0000256" key="1">
    <source>
        <dbReference type="SAM" id="MobiDB-lite"/>
    </source>
</evidence>
<protein>
    <submittedName>
        <fullName evidence="3">EF hand</fullName>
    </submittedName>
</protein>
<dbReference type="InterPro" id="IPR011992">
    <property type="entry name" value="EF-hand-dom_pair"/>
</dbReference>